<evidence type="ECO:0000313" key="2">
    <source>
        <dbReference type="EMBL" id="KAL3879211.1"/>
    </source>
</evidence>
<dbReference type="EMBL" id="JBJQND010000004">
    <property type="protein sequence ID" value="KAL3879211.1"/>
    <property type="molecule type" value="Genomic_DNA"/>
</dbReference>
<gene>
    <name evidence="2" type="ORF">ACJMK2_031518</name>
</gene>
<protein>
    <submittedName>
        <fullName evidence="2">Uncharacterized protein</fullName>
    </submittedName>
</protein>
<feature type="region of interest" description="Disordered" evidence="1">
    <location>
        <begin position="1"/>
        <end position="24"/>
    </location>
</feature>
<sequence>MSVPGNEQQQQNDDSGLTEEERIQRRIDAGIEDIIGNDDGRPTLEDFLNDPFLQEKYADEEVQRIFTEIEEDPAKIADHKDNIKVKEVLKRICDIFEPYVNQQNPQQGGPEANMPGGQLNPELIAQQLMGVGNQNPFAQLYPGGEQNQNPFADFSQLMQGQGENPMANLAQLLGGQFGYPRENLGQQFQGQGGNPWENMSQLFQGQGGNQLFQGQGQNPMANLANLFGGQGQGDFQVNEEQLAYLEEYLRNMTH</sequence>
<dbReference type="Proteomes" id="UP001634394">
    <property type="component" value="Unassembled WGS sequence"/>
</dbReference>
<organism evidence="2 3">
    <name type="scientific">Sinanodonta woodiana</name>
    <name type="common">Chinese pond mussel</name>
    <name type="synonym">Anodonta woodiana</name>
    <dbReference type="NCBI Taxonomy" id="1069815"/>
    <lineage>
        <taxon>Eukaryota</taxon>
        <taxon>Metazoa</taxon>
        <taxon>Spiralia</taxon>
        <taxon>Lophotrochozoa</taxon>
        <taxon>Mollusca</taxon>
        <taxon>Bivalvia</taxon>
        <taxon>Autobranchia</taxon>
        <taxon>Heteroconchia</taxon>
        <taxon>Palaeoheterodonta</taxon>
        <taxon>Unionida</taxon>
        <taxon>Unionoidea</taxon>
        <taxon>Unionidae</taxon>
        <taxon>Unioninae</taxon>
        <taxon>Sinanodonta</taxon>
    </lineage>
</organism>
<accession>A0ABD3X0G1</accession>
<proteinExistence type="predicted"/>
<name>A0ABD3X0G1_SINWO</name>
<evidence type="ECO:0000313" key="3">
    <source>
        <dbReference type="Proteomes" id="UP001634394"/>
    </source>
</evidence>
<keyword evidence="3" id="KW-1185">Reference proteome</keyword>
<dbReference type="Gene3D" id="1.10.260.100">
    <property type="match status" value="1"/>
</dbReference>
<feature type="compositionally biased region" description="Polar residues" evidence="1">
    <location>
        <begin position="1"/>
        <end position="15"/>
    </location>
</feature>
<evidence type="ECO:0000256" key="1">
    <source>
        <dbReference type="SAM" id="MobiDB-lite"/>
    </source>
</evidence>
<comment type="caution">
    <text evidence="2">The sequence shown here is derived from an EMBL/GenBank/DDBJ whole genome shotgun (WGS) entry which is preliminary data.</text>
</comment>
<reference evidence="2 3" key="1">
    <citation type="submission" date="2024-11" db="EMBL/GenBank/DDBJ databases">
        <title>Chromosome-level genome assembly of the freshwater bivalve Anodonta woodiana.</title>
        <authorList>
            <person name="Chen X."/>
        </authorList>
    </citation>
    <scope>NUCLEOTIDE SEQUENCE [LARGE SCALE GENOMIC DNA]</scope>
    <source>
        <strain evidence="2">MN2024</strain>
        <tissue evidence="2">Gills</tissue>
    </source>
</reference>
<dbReference type="AlphaFoldDB" id="A0ABD3X0G1"/>